<organism evidence="10 11">
    <name type="scientific">Roseivirga thermotolerans</name>
    <dbReference type="NCBI Taxonomy" id="1758176"/>
    <lineage>
        <taxon>Bacteria</taxon>
        <taxon>Pseudomonadati</taxon>
        <taxon>Bacteroidota</taxon>
        <taxon>Cytophagia</taxon>
        <taxon>Cytophagales</taxon>
        <taxon>Roseivirgaceae</taxon>
        <taxon>Roseivirga</taxon>
    </lineage>
</organism>
<evidence type="ECO:0000256" key="6">
    <source>
        <dbReference type="ARBA" id="ARBA00023065"/>
    </source>
</evidence>
<dbReference type="NCBIfam" id="TIGR00220">
    <property type="entry name" value="mscL"/>
    <property type="match status" value="1"/>
</dbReference>
<keyword evidence="8 9" id="KW-0407">Ion channel</keyword>
<keyword evidence="4 9" id="KW-0812">Transmembrane</keyword>
<dbReference type="Proteomes" id="UP000658258">
    <property type="component" value="Unassembled WGS sequence"/>
</dbReference>
<proteinExistence type="inferred from homology"/>
<keyword evidence="5 9" id="KW-1133">Transmembrane helix</keyword>
<dbReference type="HAMAP" id="MF_00115">
    <property type="entry name" value="MscL"/>
    <property type="match status" value="1"/>
</dbReference>
<sequence length="134" mass="14750">MKEFQKFISKGNVVEIAVGLIMATYFGAIAKSLVNDVLMPPIGLLLGGVDFSTMKIVLQEATAEGTAEVAINYGVFINTILTFLIVAMAVFMIVKGYNRMKEKWEKKEEAKPAAPPAPSKEELLLTEIRDLLKK</sequence>
<dbReference type="Pfam" id="PF01741">
    <property type="entry name" value="MscL"/>
    <property type="match status" value="1"/>
</dbReference>
<keyword evidence="7 9" id="KW-0472">Membrane</keyword>
<evidence type="ECO:0000313" key="11">
    <source>
        <dbReference type="Proteomes" id="UP000658258"/>
    </source>
</evidence>
<evidence type="ECO:0000313" key="10">
    <source>
        <dbReference type="EMBL" id="GHE59225.1"/>
    </source>
</evidence>
<dbReference type="PRINTS" id="PR01264">
    <property type="entry name" value="MECHCHANNEL"/>
</dbReference>
<dbReference type="Gene3D" id="1.10.1200.120">
    <property type="entry name" value="Large-conductance mechanosensitive channel, MscL, domain 1"/>
    <property type="match status" value="1"/>
</dbReference>
<keyword evidence="3 9" id="KW-1003">Cell membrane</keyword>
<dbReference type="PANTHER" id="PTHR30266">
    <property type="entry name" value="MECHANOSENSITIVE CHANNEL MSCL"/>
    <property type="match status" value="1"/>
</dbReference>
<dbReference type="RefSeq" id="WP_189629356.1">
    <property type="nucleotide sequence ID" value="NZ_BNAG01000002.1"/>
</dbReference>
<reference evidence="11" key="1">
    <citation type="journal article" date="2019" name="Int. J. Syst. Evol. Microbiol.">
        <title>The Global Catalogue of Microorganisms (GCM) 10K type strain sequencing project: providing services to taxonomists for standard genome sequencing and annotation.</title>
        <authorList>
            <consortium name="The Broad Institute Genomics Platform"/>
            <consortium name="The Broad Institute Genome Sequencing Center for Infectious Disease"/>
            <person name="Wu L."/>
            <person name="Ma J."/>
        </authorList>
    </citation>
    <scope>NUCLEOTIDE SEQUENCE [LARGE SCALE GENOMIC DNA]</scope>
    <source>
        <strain evidence="11">CGMCC 1.15111</strain>
    </source>
</reference>
<feature type="transmembrane region" description="Helical" evidence="9">
    <location>
        <begin position="73"/>
        <end position="94"/>
    </location>
</feature>
<evidence type="ECO:0000256" key="5">
    <source>
        <dbReference type="ARBA" id="ARBA00022989"/>
    </source>
</evidence>
<comment type="subunit">
    <text evidence="9">Homopentamer.</text>
</comment>
<evidence type="ECO:0000256" key="4">
    <source>
        <dbReference type="ARBA" id="ARBA00022692"/>
    </source>
</evidence>
<gene>
    <name evidence="9 10" type="primary">mscL</name>
    <name evidence="10" type="ORF">GCM10011340_12310</name>
</gene>
<keyword evidence="11" id="KW-1185">Reference proteome</keyword>
<dbReference type="SUPFAM" id="SSF81330">
    <property type="entry name" value="Gated mechanosensitive channel"/>
    <property type="match status" value="1"/>
</dbReference>
<dbReference type="InterPro" id="IPR037673">
    <property type="entry name" value="MSC/AndL"/>
</dbReference>
<dbReference type="PANTHER" id="PTHR30266:SF2">
    <property type="entry name" value="LARGE-CONDUCTANCE MECHANOSENSITIVE CHANNEL"/>
    <property type="match status" value="1"/>
</dbReference>
<comment type="similarity">
    <text evidence="9">Belongs to the MscL family.</text>
</comment>
<evidence type="ECO:0000256" key="3">
    <source>
        <dbReference type="ARBA" id="ARBA00022475"/>
    </source>
</evidence>
<feature type="transmembrane region" description="Helical" evidence="9">
    <location>
        <begin position="12"/>
        <end position="30"/>
    </location>
</feature>
<evidence type="ECO:0000256" key="2">
    <source>
        <dbReference type="ARBA" id="ARBA00022448"/>
    </source>
</evidence>
<keyword evidence="6 9" id="KW-0406">Ion transport</keyword>
<evidence type="ECO:0000256" key="8">
    <source>
        <dbReference type="ARBA" id="ARBA00023303"/>
    </source>
</evidence>
<dbReference type="InterPro" id="IPR036019">
    <property type="entry name" value="MscL_channel"/>
</dbReference>
<dbReference type="EMBL" id="BNAG01000002">
    <property type="protein sequence ID" value="GHE59225.1"/>
    <property type="molecule type" value="Genomic_DNA"/>
</dbReference>
<dbReference type="NCBIfam" id="NF001843">
    <property type="entry name" value="PRK00567.1-4"/>
    <property type="match status" value="1"/>
</dbReference>
<protein>
    <recommendedName>
        <fullName evidence="9">Large-conductance mechanosensitive channel</fullName>
    </recommendedName>
</protein>
<evidence type="ECO:0000256" key="7">
    <source>
        <dbReference type="ARBA" id="ARBA00023136"/>
    </source>
</evidence>
<accession>A0ABQ3I3B6</accession>
<comment type="subcellular location">
    <subcellularLocation>
        <location evidence="9">Cell membrane</location>
        <topology evidence="9">Multi-pass membrane protein</topology>
    </subcellularLocation>
    <subcellularLocation>
        <location evidence="1">Membrane</location>
        <topology evidence="1">Multi-pass membrane protein</topology>
    </subcellularLocation>
</comment>
<evidence type="ECO:0000256" key="1">
    <source>
        <dbReference type="ARBA" id="ARBA00004141"/>
    </source>
</evidence>
<comment type="function">
    <text evidence="9">Channel that opens in response to stretch forces in the membrane lipid bilayer. May participate in the regulation of osmotic pressure changes within the cell.</text>
</comment>
<evidence type="ECO:0000256" key="9">
    <source>
        <dbReference type="HAMAP-Rule" id="MF_00115"/>
    </source>
</evidence>
<comment type="caution">
    <text evidence="10">The sequence shown here is derived from an EMBL/GenBank/DDBJ whole genome shotgun (WGS) entry which is preliminary data.</text>
</comment>
<keyword evidence="2 9" id="KW-0813">Transport</keyword>
<dbReference type="InterPro" id="IPR001185">
    <property type="entry name" value="MS_channel"/>
</dbReference>
<name>A0ABQ3I3B6_9BACT</name>